<dbReference type="PANTHER" id="PTHR31286:SF99">
    <property type="entry name" value="DUF4283 DOMAIN-CONTAINING PROTEIN"/>
    <property type="match status" value="1"/>
</dbReference>
<feature type="compositionally biased region" description="Basic and acidic residues" evidence="1">
    <location>
        <begin position="350"/>
        <end position="365"/>
    </location>
</feature>
<evidence type="ECO:0000313" key="4">
    <source>
        <dbReference type="Proteomes" id="UP001162972"/>
    </source>
</evidence>
<dbReference type="PANTHER" id="PTHR31286">
    <property type="entry name" value="GLYCINE-RICH CELL WALL STRUCTURAL PROTEIN 1.8-LIKE"/>
    <property type="match status" value="1"/>
</dbReference>
<proteinExistence type="predicted"/>
<feature type="domain" description="DUF4283" evidence="2">
    <location>
        <begin position="52"/>
        <end position="134"/>
    </location>
</feature>
<feature type="compositionally biased region" description="Polar residues" evidence="1">
    <location>
        <begin position="238"/>
        <end position="252"/>
    </location>
</feature>
<feature type="region of interest" description="Disordered" evidence="1">
    <location>
        <begin position="394"/>
        <end position="455"/>
    </location>
</feature>
<dbReference type="Pfam" id="PF14111">
    <property type="entry name" value="DUF4283"/>
    <property type="match status" value="1"/>
</dbReference>
<feature type="region of interest" description="Disordered" evidence="1">
    <location>
        <begin position="314"/>
        <end position="366"/>
    </location>
</feature>
<organism evidence="3 4">
    <name type="scientific">Salix udensis</name>
    <dbReference type="NCBI Taxonomy" id="889485"/>
    <lineage>
        <taxon>Eukaryota</taxon>
        <taxon>Viridiplantae</taxon>
        <taxon>Streptophyta</taxon>
        <taxon>Embryophyta</taxon>
        <taxon>Tracheophyta</taxon>
        <taxon>Spermatophyta</taxon>
        <taxon>Magnoliopsida</taxon>
        <taxon>eudicotyledons</taxon>
        <taxon>Gunneridae</taxon>
        <taxon>Pentapetalae</taxon>
        <taxon>rosids</taxon>
        <taxon>fabids</taxon>
        <taxon>Malpighiales</taxon>
        <taxon>Salicaceae</taxon>
        <taxon>Saliceae</taxon>
        <taxon>Salix</taxon>
    </lineage>
</organism>
<feature type="region of interest" description="Disordered" evidence="1">
    <location>
        <begin position="237"/>
        <end position="256"/>
    </location>
</feature>
<dbReference type="AlphaFoldDB" id="A0AAD6KRT4"/>
<comment type="caution">
    <text evidence="3">The sequence shown here is derived from an EMBL/GenBank/DDBJ whole genome shotgun (WGS) entry which is preliminary data.</text>
</comment>
<dbReference type="InterPro" id="IPR025558">
    <property type="entry name" value="DUF4283"/>
</dbReference>
<evidence type="ECO:0000256" key="1">
    <source>
        <dbReference type="SAM" id="MobiDB-lite"/>
    </source>
</evidence>
<gene>
    <name evidence="3" type="ORF">OIU84_020285</name>
</gene>
<feature type="compositionally biased region" description="Low complexity" evidence="1">
    <location>
        <begin position="317"/>
        <end position="344"/>
    </location>
</feature>
<reference evidence="3 4" key="1">
    <citation type="journal article" date="2023" name="Int. J. Mol. Sci.">
        <title>De Novo Assembly and Annotation of 11 Diverse Shrub Willow (Salix) Genomes Reveals Novel Gene Organization in Sex-Linked Regions.</title>
        <authorList>
            <person name="Hyden B."/>
            <person name="Feng K."/>
            <person name="Yates T.B."/>
            <person name="Jawdy S."/>
            <person name="Cereghino C."/>
            <person name="Smart L.B."/>
            <person name="Muchero W."/>
        </authorList>
    </citation>
    <scope>NUCLEOTIDE SEQUENCE [LARGE SCALE GENOMIC DNA]</scope>
    <source>
        <tissue evidence="3">Shoot tip</tissue>
    </source>
</reference>
<accession>A0AAD6KRT4</accession>
<feature type="compositionally biased region" description="Basic and acidic residues" evidence="1">
    <location>
        <begin position="407"/>
        <end position="418"/>
    </location>
</feature>
<name>A0AAD6KRT4_9ROSI</name>
<evidence type="ECO:0000259" key="2">
    <source>
        <dbReference type="Pfam" id="PF14111"/>
    </source>
</evidence>
<evidence type="ECO:0000313" key="3">
    <source>
        <dbReference type="EMBL" id="KAJ6428574.1"/>
    </source>
</evidence>
<dbReference type="EMBL" id="JAPFFJ010000004">
    <property type="protein sequence ID" value="KAJ6428574.1"/>
    <property type="molecule type" value="Genomic_DNA"/>
</dbReference>
<feature type="compositionally biased region" description="Basic residues" evidence="1">
    <location>
        <begin position="430"/>
        <end position="440"/>
    </location>
</feature>
<sequence length="669" mass="75942">MNGTKHQKPQSTWAERVRVTSATTRYSLDPIPRNTVDTTMKIEDESYMDDVDQWTRCLVGFFPGFRLPFQAVNTIASRIWKNSGLENVMATSNGFLLFRFKTEEDLQTVLGQGPWMFGGKNIVLQQWHPHFCFDKNKISSLPVWIRLRGLPFPLWTKQGLSQVASMVGKPLSCDEHTHECTRLDFARVCVEVDAALPFVHHFEIVCALSDNPIRIEVEYEWKPRRCDKCKVFGHSCPKPQSEQIDTQNPNHGTNKEDAMLGHTPTPPITILKPPPTAQTTSHILTKPASLHYQPTKQPLPTENPSRELIHGETSTKQITTDAPQTPPTTQTPQTPKTTTVQPTTKNNSPQKEKSTDNPPHKEVHGQGEAPVCLENKMASIQSESKGNNCSVEIISPEQDSDTGSNNPRDKGPVKETMGKDTSPALSWSTVKKRKGGRKKRENYGPKFSWHNGQHGDNTIQKKLDWVFGNQPLIQEWSAALAHFQPRDISDHSSMHIQLAASPPPKKIPFHFLNLWLDREDFPSILTDIWNSPVQGNPMSILQTKLQALKGRLKSYHRHNTSHITSRKDEARLAWVHMQNQLDANPSSNILRAQERVAAKLYALLSNEEEALFKQQSRIQWLKLGDQNTKFFHKSVQHRRSRNSIHGLRDAMGRMQHTQDAMGRPRQKLA</sequence>
<keyword evidence="4" id="KW-1185">Reference proteome</keyword>
<protein>
    <recommendedName>
        <fullName evidence="2">DUF4283 domain-containing protein</fullName>
    </recommendedName>
</protein>
<dbReference type="Proteomes" id="UP001162972">
    <property type="component" value="Chromosome 8"/>
</dbReference>
<dbReference type="InterPro" id="IPR040256">
    <property type="entry name" value="At4g02000-like"/>
</dbReference>